<dbReference type="InterPro" id="IPR019405">
    <property type="entry name" value="Lactonase_7-beta_prop"/>
</dbReference>
<gene>
    <name evidence="3" type="ORF">SAMN04487992_11653</name>
</gene>
<evidence type="ECO:0000313" key="4">
    <source>
        <dbReference type="Proteomes" id="UP000182114"/>
    </source>
</evidence>
<accession>A0A1G7L9N3</accession>
<keyword evidence="2" id="KW-0119">Carbohydrate metabolism</keyword>
<comment type="similarity">
    <text evidence="1">Belongs to the cycloisomerase 2 family.</text>
</comment>
<protein>
    <submittedName>
        <fullName evidence="3">6-phosphogluconolactonase</fullName>
    </submittedName>
</protein>
<proteinExistence type="inferred from homology"/>
<keyword evidence="4" id="KW-1185">Reference proteome</keyword>
<dbReference type="GO" id="GO:0005829">
    <property type="term" value="C:cytosol"/>
    <property type="evidence" value="ECO:0007669"/>
    <property type="project" value="TreeGrafter"/>
</dbReference>
<dbReference type="EMBL" id="FNBD01000016">
    <property type="protein sequence ID" value="SDF46081.1"/>
    <property type="molecule type" value="Genomic_DNA"/>
</dbReference>
<dbReference type="GO" id="GO:0017057">
    <property type="term" value="F:6-phosphogluconolactonase activity"/>
    <property type="evidence" value="ECO:0007669"/>
    <property type="project" value="TreeGrafter"/>
</dbReference>
<dbReference type="Proteomes" id="UP000182114">
    <property type="component" value="Unassembled WGS sequence"/>
</dbReference>
<dbReference type="GO" id="GO:0006006">
    <property type="term" value="P:glucose metabolic process"/>
    <property type="evidence" value="ECO:0007669"/>
    <property type="project" value="UniProtKB-KW"/>
</dbReference>
<dbReference type="InterPro" id="IPR011048">
    <property type="entry name" value="Haem_d1_sf"/>
</dbReference>
<dbReference type="InterPro" id="IPR015943">
    <property type="entry name" value="WD40/YVTN_repeat-like_dom_sf"/>
</dbReference>
<dbReference type="PANTHER" id="PTHR30344">
    <property type="entry name" value="6-PHOSPHOGLUCONOLACTONASE-RELATED"/>
    <property type="match status" value="1"/>
</dbReference>
<dbReference type="Gene3D" id="2.130.10.10">
    <property type="entry name" value="YVTN repeat-like/Quinoprotein amine dehydrogenase"/>
    <property type="match status" value="1"/>
</dbReference>
<dbReference type="AlphaFoldDB" id="A0A1G7L9N3"/>
<dbReference type="InterPro" id="IPR050282">
    <property type="entry name" value="Cycloisomerase_2"/>
</dbReference>
<evidence type="ECO:0000256" key="1">
    <source>
        <dbReference type="ARBA" id="ARBA00005564"/>
    </source>
</evidence>
<evidence type="ECO:0000313" key="3">
    <source>
        <dbReference type="EMBL" id="SDF46081.1"/>
    </source>
</evidence>
<dbReference type="PANTHER" id="PTHR30344:SF1">
    <property type="entry name" value="6-PHOSPHOGLUCONOLACTONASE"/>
    <property type="match status" value="1"/>
</dbReference>
<evidence type="ECO:0000256" key="2">
    <source>
        <dbReference type="ARBA" id="ARBA00022526"/>
    </source>
</evidence>
<sequence>MKYSIFFLVVIMLTSCKTETKPTQNTPEVAQETAQDATFYVGTYTDKESKGIYKYSLSADGKLAKIGLAATTNNPSFLALSPDKKFLLTVNEVAEKNTGFVSSYQIEKDTLLFKNMSSSGGAHPCHVAINDKGYVLAANYSSGSVGLLQIDSAGKLTDLLDTQQHSGQGTTARQKGPHAHSAWFDENIVIAVDLGTNELWFSSINTTRNTLDSVAPFRLPMAEGAGPRHLVQHPTKKILYVLNELDNTITSVSRLADGTYEKKQTISSIPEDFKEATKSADIHISADGKFLYASNRGHNSIAIFSIHEDSGDLSLVGYESCRGENPRNFSLTPEDTYLIVANQDTNNLISFKRNAQTGLLTFVSEIEAPTPVCILFD</sequence>
<reference evidence="4" key="1">
    <citation type="submission" date="2016-10" db="EMBL/GenBank/DDBJ databases">
        <authorList>
            <person name="Varghese N."/>
            <person name="Submissions S."/>
        </authorList>
    </citation>
    <scope>NUCLEOTIDE SEQUENCE [LARGE SCALE GENOMIC DNA]</scope>
    <source>
        <strain evidence="4">DSM 24729</strain>
    </source>
</reference>
<dbReference type="PROSITE" id="PS51257">
    <property type="entry name" value="PROKAR_LIPOPROTEIN"/>
    <property type="match status" value="1"/>
</dbReference>
<dbReference type="RefSeq" id="WP_074539385.1">
    <property type="nucleotide sequence ID" value="NZ_FNBD01000016.1"/>
</dbReference>
<dbReference type="SUPFAM" id="SSF51004">
    <property type="entry name" value="C-terminal (heme d1) domain of cytochrome cd1-nitrite reductase"/>
    <property type="match status" value="1"/>
</dbReference>
<organism evidence="3 4">
    <name type="scientific">Cellulophaga baltica</name>
    <dbReference type="NCBI Taxonomy" id="76594"/>
    <lineage>
        <taxon>Bacteria</taxon>
        <taxon>Pseudomonadati</taxon>
        <taxon>Bacteroidota</taxon>
        <taxon>Flavobacteriia</taxon>
        <taxon>Flavobacteriales</taxon>
        <taxon>Flavobacteriaceae</taxon>
        <taxon>Cellulophaga</taxon>
    </lineage>
</organism>
<keyword evidence="2" id="KW-0313">Glucose metabolism</keyword>
<name>A0A1G7L9N3_9FLAO</name>
<dbReference type="eggNOG" id="COG2706">
    <property type="taxonomic scope" value="Bacteria"/>
</dbReference>
<dbReference type="Pfam" id="PF10282">
    <property type="entry name" value="Lactonase"/>
    <property type="match status" value="1"/>
</dbReference>